<dbReference type="Pfam" id="PF08220">
    <property type="entry name" value="HTH_DeoR"/>
    <property type="match status" value="1"/>
</dbReference>
<dbReference type="EMBL" id="VTUZ01000013">
    <property type="protein sequence ID" value="KAA1009737.1"/>
    <property type="molecule type" value="Genomic_DNA"/>
</dbReference>
<dbReference type="InterPro" id="IPR036388">
    <property type="entry name" value="WH-like_DNA-bd_sf"/>
</dbReference>
<evidence type="ECO:0000259" key="5">
    <source>
        <dbReference type="PROSITE" id="PS51000"/>
    </source>
</evidence>
<dbReference type="InterPro" id="IPR037171">
    <property type="entry name" value="NagB/RpiA_transferase-like"/>
</dbReference>
<dbReference type="SUPFAM" id="SSF100950">
    <property type="entry name" value="NagB/RpiA/CoA transferase-like"/>
    <property type="match status" value="1"/>
</dbReference>
<dbReference type="SUPFAM" id="SSF46785">
    <property type="entry name" value="Winged helix' DNA-binding domain"/>
    <property type="match status" value="1"/>
</dbReference>
<evidence type="ECO:0000313" key="7">
    <source>
        <dbReference type="Proteomes" id="UP000325273"/>
    </source>
</evidence>
<dbReference type="PANTHER" id="PTHR30363">
    <property type="entry name" value="HTH-TYPE TRANSCRIPTIONAL REGULATOR SRLR-RELATED"/>
    <property type="match status" value="1"/>
</dbReference>
<dbReference type="GO" id="GO:0003677">
    <property type="term" value="F:DNA binding"/>
    <property type="evidence" value="ECO:0007669"/>
    <property type="project" value="UniProtKB-KW"/>
</dbReference>
<dbReference type="InterPro" id="IPR036390">
    <property type="entry name" value="WH_DNA-bd_sf"/>
</dbReference>
<dbReference type="RefSeq" id="WP_149671741.1">
    <property type="nucleotide sequence ID" value="NZ_VTUZ01000013.1"/>
</dbReference>
<keyword evidence="3" id="KW-0238">DNA-binding</keyword>
<gene>
    <name evidence="6" type="ORF">FVF58_20785</name>
</gene>
<evidence type="ECO:0000256" key="2">
    <source>
        <dbReference type="ARBA" id="ARBA00023015"/>
    </source>
</evidence>
<dbReference type="InterPro" id="IPR014036">
    <property type="entry name" value="DeoR-like_C"/>
</dbReference>
<sequence length="267" mass="27852">MISCKFVQYQEETCKIMLTTQRKKAILDLLSRDGQVLAGPLAVTFGVSEDTIRRDLRELAAEGLLQRVHGGALPASSAVAPFEQRRALESSGKRAIGIAAAAMIEPGSIVIIDGGTTSAELVAHIPRSLSATVVTHSPTVAVALVDHPSIDVIMIGGKLYKHSIVNVGAAAIEAMSHIHADVYFMGVTGVHPTAGLSTGDLEEAYVKRALAARSAETVVLASMEKLNAASAYSIGDVTLAQTIVVEKLADTAFTDALQAAGVGIVRA</sequence>
<keyword evidence="1" id="KW-0678">Repressor</keyword>
<dbReference type="SMART" id="SM00420">
    <property type="entry name" value="HTH_DEOR"/>
    <property type="match status" value="1"/>
</dbReference>
<accession>A0A5B0H3E2</accession>
<evidence type="ECO:0000256" key="1">
    <source>
        <dbReference type="ARBA" id="ARBA00022491"/>
    </source>
</evidence>
<dbReference type="PANTHER" id="PTHR30363:SF4">
    <property type="entry name" value="GLYCEROL-3-PHOSPHATE REGULON REPRESSOR"/>
    <property type="match status" value="1"/>
</dbReference>
<dbReference type="SMART" id="SM01134">
    <property type="entry name" value="DeoRC"/>
    <property type="match status" value="1"/>
</dbReference>
<dbReference type="Gene3D" id="3.40.50.1360">
    <property type="match status" value="1"/>
</dbReference>
<evidence type="ECO:0000256" key="4">
    <source>
        <dbReference type="ARBA" id="ARBA00023163"/>
    </source>
</evidence>
<reference evidence="6 7" key="1">
    <citation type="submission" date="2019-08" db="EMBL/GenBank/DDBJ databases">
        <title>Paraburkholderia sp. DCY113.</title>
        <authorList>
            <person name="Kang J."/>
        </authorList>
    </citation>
    <scope>NUCLEOTIDE SEQUENCE [LARGE SCALE GENOMIC DNA]</scope>
    <source>
        <strain evidence="6 7">DCY113</strain>
    </source>
</reference>
<dbReference type="Gene3D" id="1.10.10.10">
    <property type="entry name" value="Winged helix-like DNA-binding domain superfamily/Winged helix DNA-binding domain"/>
    <property type="match status" value="1"/>
</dbReference>
<dbReference type="PROSITE" id="PS00894">
    <property type="entry name" value="HTH_DEOR_1"/>
    <property type="match status" value="1"/>
</dbReference>
<keyword evidence="4" id="KW-0804">Transcription</keyword>
<proteinExistence type="predicted"/>
<dbReference type="Proteomes" id="UP000325273">
    <property type="component" value="Unassembled WGS sequence"/>
</dbReference>
<dbReference type="InterPro" id="IPR050313">
    <property type="entry name" value="Carb_Metab_HTH_regulators"/>
</dbReference>
<keyword evidence="7" id="KW-1185">Reference proteome</keyword>
<organism evidence="6 7">
    <name type="scientific">Paraburkholderia panacisoli</name>
    <dbReference type="NCBI Taxonomy" id="2603818"/>
    <lineage>
        <taxon>Bacteria</taxon>
        <taxon>Pseudomonadati</taxon>
        <taxon>Pseudomonadota</taxon>
        <taxon>Betaproteobacteria</taxon>
        <taxon>Burkholderiales</taxon>
        <taxon>Burkholderiaceae</taxon>
        <taxon>Paraburkholderia</taxon>
    </lineage>
</organism>
<dbReference type="GO" id="GO:0003700">
    <property type="term" value="F:DNA-binding transcription factor activity"/>
    <property type="evidence" value="ECO:0007669"/>
    <property type="project" value="InterPro"/>
</dbReference>
<evidence type="ECO:0000313" key="6">
    <source>
        <dbReference type="EMBL" id="KAA1009737.1"/>
    </source>
</evidence>
<protein>
    <submittedName>
        <fullName evidence="6">DeoR/GlpR transcriptional regulator</fullName>
    </submittedName>
</protein>
<dbReference type="PRINTS" id="PR00037">
    <property type="entry name" value="HTHLACR"/>
</dbReference>
<dbReference type="AlphaFoldDB" id="A0A5B0H3E2"/>
<keyword evidence="2" id="KW-0805">Transcription regulation</keyword>
<comment type="caution">
    <text evidence="6">The sequence shown here is derived from an EMBL/GenBank/DDBJ whole genome shotgun (WGS) entry which is preliminary data.</text>
</comment>
<evidence type="ECO:0000256" key="3">
    <source>
        <dbReference type="ARBA" id="ARBA00023125"/>
    </source>
</evidence>
<dbReference type="PROSITE" id="PS51000">
    <property type="entry name" value="HTH_DEOR_2"/>
    <property type="match status" value="1"/>
</dbReference>
<name>A0A5B0H3E2_9BURK</name>
<dbReference type="Pfam" id="PF00455">
    <property type="entry name" value="DeoRC"/>
    <property type="match status" value="1"/>
</dbReference>
<dbReference type="InterPro" id="IPR018356">
    <property type="entry name" value="Tscrpt_reg_HTH_DeoR_CS"/>
</dbReference>
<dbReference type="InterPro" id="IPR001034">
    <property type="entry name" value="DeoR_HTH"/>
</dbReference>
<feature type="domain" description="HTH deoR-type" evidence="5">
    <location>
        <begin position="19"/>
        <end position="74"/>
    </location>
</feature>